<dbReference type="EMBL" id="JBFXLU010000010">
    <property type="protein sequence ID" value="KAL2855444.1"/>
    <property type="molecule type" value="Genomic_DNA"/>
</dbReference>
<reference evidence="1 2" key="1">
    <citation type="submission" date="2024-07" db="EMBL/GenBank/DDBJ databases">
        <title>Section-level genome sequencing and comparative genomics of Aspergillus sections Usti and Cavernicolus.</title>
        <authorList>
            <consortium name="Lawrence Berkeley National Laboratory"/>
            <person name="Nybo J.L."/>
            <person name="Vesth T.C."/>
            <person name="Theobald S."/>
            <person name="Frisvad J.C."/>
            <person name="Larsen T.O."/>
            <person name="Kjaerboelling I."/>
            <person name="Rothschild-Mancinelli K."/>
            <person name="Lyhne E.K."/>
            <person name="Kogle M.E."/>
            <person name="Barry K."/>
            <person name="Clum A."/>
            <person name="Na H."/>
            <person name="Ledsgaard L."/>
            <person name="Lin J."/>
            <person name="Lipzen A."/>
            <person name="Kuo A."/>
            <person name="Riley R."/>
            <person name="Mondo S."/>
            <person name="Labutti K."/>
            <person name="Haridas S."/>
            <person name="Pangalinan J."/>
            <person name="Salamov A.A."/>
            <person name="Simmons B.A."/>
            <person name="Magnuson J.K."/>
            <person name="Chen J."/>
            <person name="Drula E."/>
            <person name="Henrissat B."/>
            <person name="Wiebenga A."/>
            <person name="Lubbers R.J."/>
            <person name="Gomes A.C."/>
            <person name="Makela M.R."/>
            <person name="Stajich J."/>
            <person name="Grigoriev I.V."/>
            <person name="Mortensen U.H."/>
            <person name="De Vries R.P."/>
            <person name="Baker S.E."/>
            <person name="Andersen M.R."/>
        </authorList>
    </citation>
    <scope>NUCLEOTIDE SEQUENCE [LARGE SCALE GENOMIC DNA]</scope>
    <source>
        <strain evidence="1 2">CBS 123904</strain>
    </source>
</reference>
<evidence type="ECO:0000313" key="1">
    <source>
        <dbReference type="EMBL" id="KAL2855444.1"/>
    </source>
</evidence>
<keyword evidence="2" id="KW-1185">Reference proteome</keyword>
<dbReference type="PROSITE" id="PS51257">
    <property type="entry name" value="PROKAR_LIPOPROTEIN"/>
    <property type="match status" value="1"/>
</dbReference>
<gene>
    <name evidence="1" type="ORF">BJY01DRAFT_204144</name>
</gene>
<sequence>MKKKKMALISAETISVQPPTLLACSSDDSNLIHDSMTVLHLSTRGSWAYYGSQCSIRQYAFVKRWSFDPSFHGFASD</sequence>
<proteinExistence type="predicted"/>
<name>A0ABR4KT25_9EURO</name>
<protein>
    <submittedName>
        <fullName evidence="1">Uncharacterized protein</fullName>
    </submittedName>
</protein>
<comment type="caution">
    <text evidence="1">The sequence shown here is derived from an EMBL/GenBank/DDBJ whole genome shotgun (WGS) entry which is preliminary data.</text>
</comment>
<accession>A0ABR4KT25</accession>
<dbReference type="Proteomes" id="UP001610446">
    <property type="component" value="Unassembled WGS sequence"/>
</dbReference>
<organism evidence="1 2">
    <name type="scientific">Aspergillus pseudoustus</name>
    <dbReference type="NCBI Taxonomy" id="1810923"/>
    <lineage>
        <taxon>Eukaryota</taxon>
        <taxon>Fungi</taxon>
        <taxon>Dikarya</taxon>
        <taxon>Ascomycota</taxon>
        <taxon>Pezizomycotina</taxon>
        <taxon>Eurotiomycetes</taxon>
        <taxon>Eurotiomycetidae</taxon>
        <taxon>Eurotiales</taxon>
        <taxon>Aspergillaceae</taxon>
        <taxon>Aspergillus</taxon>
        <taxon>Aspergillus subgen. Nidulantes</taxon>
    </lineage>
</organism>
<evidence type="ECO:0000313" key="2">
    <source>
        <dbReference type="Proteomes" id="UP001610446"/>
    </source>
</evidence>